<comment type="caution">
    <text evidence="3">The sequence shown here is derived from an EMBL/GenBank/DDBJ whole genome shotgun (WGS) entry which is preliminary data.</text>
</comment>
<sequence length="349" mass="40216">MPNNTANILVVDDNRQVLEQVNHVLAEEGFDISFIPKGEFLFQRLERQDFDLILLDVNLPGISGYDLLQELRNHEKYHNLPVIIITGEDEDTTLTKCFALGAQDYISKPINHLVLKVRVSSVISASRFHQNQLKSEREEALQARMKMLSSQMNPHFIFNALSSIQEFILSNETDKAIDYVSEFAGLMRQNLENSLVPYITLAEELQFLETYLRLERTRFNNSFDFEIILDIEEYQDIMVPPMIIQPYLENAIVHGLRKVNRVGKLTLLVKEQDNKIHCIITDNGIGRKQAEKINPTKHKSVAMSNIEARLELLNLDAKMKEFKVEVEDIYEDKKPTGTSVLLCFPNDLH</sequence>
<dbReference type="PROSITE" id="PS50110">
    <property type="entry name" value="RESPONSE_REGULATORY"/>
    <property type="match status" value="1"/>
</dbReference>
<feature type="domain" description="Response regulatory" evidence="2">
    <location>
        <begin position="7"/>
        <end position="123"/>
    </location>
</feature>
<evidence type="ECO:0000313" key="4">
    <source>
        <dbReference type="Proteomes" id="UP000261828"/>
    </source>
</evidence>
<dbReference type="InterPro" id="IPR010559">
    <property type="entry name" value="Sig_transdc_His_kin_internal"/>
</dbReference>
<dbReference type="PANTHER" id="PTHR34220:SF7">
    <property type="entry name" value="SENSOR HISTIDINE KINASE YPDA"/>
    <property type="match status" value="1"/>
</dbReference>
<keyword evidence="1" id="KW-0597">Phosphoprotein</keyword>
<keyword evidence="4" id="KW-1185">Reference proteome</keyword>
<dbReference type="InterPro" id="IPR011006">
    <property type="entry name" value="CheY-like_superfamily"/>
</dbReference>
<dbReference type="InterPro" id="IPR050640">
    <property type="entry name" value="Bact_2-comp_sensor_kinase"/>
</dbReference>
<dbReference type="SMART" id="SM00448">
    <property type="entry name" value="REC"/>
    <property type="match status" value="1"/>
</dbReference>
<dbReference type="SUPFAM" id="SSF55874">
    <property type="entry name" value="ATPase domain of HSP90 chaperone/DNA topoisomerase II/histidine kinase"/>
    <property type="match status" value="1"/>
</dbReference>
<accession>A0A371JQI6</accession>
<dbReference type="OrthoDB" id="6190788at2"/>
<dbReference type="InterPro" id="IPR036890">
    <property type="entry name" value="HATPase_C_sf"/>
</dbReference>
<dbReference type="GO" id="GO:0016020">
    <property type="term" value="C:membrane"/>
    <property type="evidence" value="ECO:0007669"/>
    <property type="project" value="InterPro"/>
</dbReference>
<dbReference type="Gene3D" id="3.30.565.10">
    <property type="entry name" value="Histidine kinase-like ATPase, C-terminal domain"/>
    <property type="match status" value="1"/>
</dbReference>
<organism evidence="3 4">
    <name type="scientific">Flagellimonas nanhaiensis</name>
    <dbReference type="NCBI Taxonomy" id="2292706"/>
    <lineage>
        <taxon>Bacteria</taxon>
        <taxon>Pseudomonadati</taxon>
        <taxon>Bacteroidota</taxon>
        <taxon>Flavobacteriia</taxon>
        <taxon>Flavobacteriales</taxon>
        <taxon>Flavobacteriaceae</taxon>
        <taxon>Flagellimonas</taxon>
    </lineage>
</organism>
<evidence type="ECO:0000259" key="2">
    <source>
        <dbReference type="PROSITE" id="PS50110"/>
    </source>
</evidence>
<dbReference type="RefSeq" id="WP_116184384.1">
    <property type="nucleotide sequence ID" value="NZ_QTJX01000002.1"/>
</dbReference>
<reference evidence="3 4" key="1">
    <citation type="submission" date="2018-08" db="EMBL/GenBank/DDBJ databases">
        <title>Muricauda nanhaiensis sp. nov., isolated from seawater of the South China Sea.</title>
        <authorList>
            <person name="Dang Y."/>
        </authorList>
    </citation>
    <scope>NUCLEOTIDE SEQUENCE [LARGE SCALE GENOMIC DNA]</scope>
    <source>
        <strain evidence="3 4">SM1704</strain>
    </source>
</reference>
<gene>
    <name evidence="3" type="ORF">DX873_10435</name>
</gene>
<dbReference type="GO" id="GO:0000155">
    <property type="term" value="F:phosphorelay sensor kinase activity"/>
    <property type="evidence" value="ECO:0007669"/>
    <property type="project" value="InterPro"/>
</dbReference>
<evidence type="ECO:0000313" key="3">
    <source>
        <dbReference type="EMBL" id="RDY59771.1"/>
    </source>
</evidence>
<feature type="modified residue" description="4-aspartylphosphate" evidence="1">
    <location>
        <position position="56"/>
    </location>
</feature>
<dbReference type="Pfam" id="PF06580">
    <property type="entry name" value="His_kinase"/>
    <property type="match status" value="1"/>
</dbReference>
<name>A0A371JQI6_9FLAO</name>
<protein>
    <submittedName>
        <fullName evidence="3">Response regulator</fullName>
    </submittedName>
</protein>
<dbReference type="CDD" id="cd17574">
    <property type="entry name" value="REC_OmpR"/>
    <property type="match status" value="1"/>
</dbReference>
<dbReference type="Proteomes" id="UP000261828">
    <property type="component" value="Unassembled WGS sequence"/>
</dbReference>
<proteinExistence type="predicted"/>
<dbReference type="SUPFAM" id="SSF52172">
    <property type="entry name" value="CheY-like"/>
    <property type="match status" value="1"/>
</dbReference>
<dbReference type="PANTHER" id="PTHR34220">
    <property type="entry name" value="SENSOR HISTIDINE KINASE YPDA"/>
    <property type="match status" value="1"/>
</dbReference>
<dbReference type="EMBL" id="QTJX01000002">
    <property type="protein sequence ID" value="RDY59771.1"/>
    <property type="molecule type" value="Genomic_DNA"/>
</dbReference>
<dbReference type="AlphaFoldDB" id="A0A371JQI6"/>
<evidence type="ECO:0000256" key="1">
    <source>
        <dbReference type="PROSITE-ProRule" id="PRU00169"/>
    </source>
</evidence>
<dbReference type="Gene3D" id="3.40.50.2300">
    <property type="match status" value="1"/>
</dbReference>
<dbReference type="InterPro" id="IPR001789">
    <property type="entry name" value="Sig_transdc_resp-reg_receiver"/>
</dbReference>
<dbReference type="Pfam" id="PF00072">
    <property type="entry name" value="Response_reg"/>
    <property type="match status" value="1"/>
</dbReference>